<dbReference type="AlphaFoldDB" id="A0A1I0JQY1"/>
<dbReference type="Proteomes" id="UP000182332">
    <property type="component" value="Unassembled WGS sequence"/>
</dbReference>
<sequence>MKDREAKVLEADAVNSAKAAAANPTAATKPAAAAKPKAATKPAAAAKPKAATKPDAVAKPKVAAKPAIAPKSAAKSKAPMAKAVASSKRMHNSHFEAARRMRQLAQLLSQDPEEAKVFGKKTGVYTASGELTAAYR</sequence>
<name>A0A1I0JQY1_9PSED</name>
<evidence type="ECO:0000313" key="2">
    <source>
        <dbReference type="EMBL" id="SEU12320.1"/>
    </source>
</evidence>
<accession>A0A1I0JQY1</accession>
<reference evidence="2 3" key="1">
    <citation type="submission" date="2016-10" db="EMBL/GenBank/DDBJ databases">
        <authorList>
            <person name="de Groot N.N."/>
        </authorList>
    </citation>
    <scope>NUCLEOTIDE SEQUENCE [LARGE SCALE GENOMIC DNA]</scope>
    <source>
        <strain evidence="2 3">DSM 11363</strain>
    </source>
</reference>
<dbReference type="RefSeq" id="WP_175514227.1">
    <property type="nucleotide sequence ID" value="NZ_FOHW01000069.1"/>
</dbReference>
<feature type="region of interest" description="Disordered" evidence="1">
    <location>
        <begin position="16"/>
        <end position="93"/>
    </location>
</feature>
<gene>
    <name evidence="2" type="ORF">SAMN05216197_1699</name>
</gene>
<protein>
    <submittedName>
        <fullName evidence="2">Uncharacterized protein</fullName>
    </submittedName>
</protein>
<evidence type="ECO:0000256" key="1">
    <source>
        <dbReference type="SAM" id="MobiDB-lite"/>
    </source>
</evidence>
<feature type="compositionally biased region" description="Low complexity" evidence="1">
    <location>
        <begin position="16"/>
        <end position="87"/>
    </location>
</feature>
<evidence type="ECO:0000313" key="3">
    <source>
        <dbReference type="Proteomes" id="UP000182332"/>
    </source>
</evidence>
<proteinExistence type="predicted"/>
<organism evidence="2 3">
    <name type="scientific">Pseudomonas graminis</name>
    <dbReference type="NCBI Taxonomy" id="158627"/>
    <lineage>
        <taxon>Bacteria</taxon>
        <taxon>Pseudomonadati</taxon>
        <taxon>Pseudomonadota</taxon>
        <taxon>Gammaproteobacteria</taxon>
        <taxon>Pseudomonadales</taxon>
        <taxon>Pseudomonadaceae</taxon>
        <taxon>Pseudomonas</taxon>
    </lineage>
</organism>
<dbReference type="EMBL" id="FOHW01000069">
    <property type="protein sequence ID" value="SEU12320.1"/>
    <property type="molecule type" value="Genomic_DNA"/>
</dbReference>